<dbReference type="InterPro" id="IPR006860">
    <property type="entry name" value="FecR"/>
</dbReference>
<evidence type="ECO:0000256" key="1">
    <source>
        <dbReference type="SAM" id="Phobius"/>
    </source>
</evidence>
<comment type="caution">
    <text evidence="4">The sequence shown here is derived from an EMBL/GenBank/DDBJ whole genome shotgun (WGS) entry which is preliminary data.</text>
</comment>
<dbReference type="EMBL" id="JAASQJ010000001">
    <property type="protein sequence ID" value="NIJ51409.1"/>
    <property type="molecule type" value="Genomic_DNA"/>
</dbReference>
<protein>
    <recommendedName>
        <fullName evidence="6">FecR family protein</fullName>
    </recommendedName>
</protein>
<dbReference type="Gene3D" id="2.60.120.1440">
    <property type="match status" value="1"/>
</dbReference>
<organism evidence="4 5">
    <name type="scientific">Dyadobacter arcticus</name>
    <dbReference type="NCBI Taxonomy" id="1078754"/>
    <lineage>
        <taxon>Bacteria</taxon>
        <taxon>Pseudomonadati</taxon>
        <taxon>Bacteroidota</taxon>
        <taxon>Cytophagia</taxon>
        <taxon>Cytophagales</taxon>
        <taxon>Spirosomataceae</taxon>
        <taxon>Dyadobacter</taxon>
    </lineage>
</organism>
<sequence length="333" mass="36920">MNQYDFQKTLGKYLSGQHSPEEEQFILEHLKNNPLDESSVFEAEKDIIGKRIKRKLLKNTASKSVIIRMTPWLAAAASVLIVLSFSYFLTKKESPAITSESPDAGTLTVVEVKNTSGKPQRIPLEDGSIVVLEKNSSVSFPEHFGEKSRLVYLHGEAFFQIKKNISKPFIVSTGSLQTKVLGTSFTIKSYDGSPSVEVQVKSGRVSVYEDDYIKSDNKNGVILTPNQRIVFNKKSRKMELSIIENPLLVIPVSETEHGFSFSEVPVKNVFSALEKSYGIDIVLENDTTDSCLFTGDLNGLSLFQQLDLICKSANISYDRRGTALFVQGAGCSN</sequence>
<evidence type="ECO:0000313" key="5">
    <source>
        <dbReference type="Proteomes" id="UP001179181"/>
    </source>
</evidence>
<dbReference type="Pfam" id="PF04773">
    <property type="entry name" value="FecR"/>
    <property type="match status" value="1"/>
</dbReference>
<keyword evidence="1" id="KW-0472">Membrane</keyword>
<dbReference type="PIRSF" id="PIRSF018266">
    <property type="entry name" value="FecR"/>
    <property type="match status" value="1"/>
</dbReference>
<keyword evidence="1" id="KW-0812">Transmembrane</keyword>
<gene>
    <name evidence="4" type="ORF">FHS68_000565</name>
</gene>
<dbReference type="InterPro" id="IPR012373">
    <property type="entry name" value="Ferrdict_sens_TM"/>
</dbReference>
<reference evidence="4 5" key="1">
    <citation type="submission" date="2020-03" db="EMBL/GenBank/DDBJ databases">
        <title>Genomic Encyclopedia of Type Strains, Phase IV (KMG-IV): sequencing the most valuable type-strain genomes for metagenomic binning, comparative biology and taxonomic classification.</title>
        <authorList>
            <person name="Goeker M."/>
        </authorList>
    </citation>
    <scope>NUCLEOTIDE SEQUENCE [LARGE SCALE GENOMIC DNA]</scope>
    <source>
        <strain evidence="4 5">DSM 102865</strain>
    </source>
</reference>
<proteinExistence type="predicted"/>
<evidence type="ECO:0000313" key="4">
    <source>
        <dbReference type="EMBL" id="NIJ51409.1"/>
    </source>
</evidence>
<feature type="transmembrane region" description="Helical" evidence="1">
    <location>
        <begin position="65"/>
        <end position="89"/>
    </location>
</feature>
<dbReference type="Pfam" id="PF16344">
    <property type="entry name" value="FecR_C"/>
    <property type="match status" value="1"/>
</dbReference>
<dbReference type="RefSeq" id="WP_167267042.1">
    <property type="nucleotide sequence ID" value="NZ_JAASQJ010000001.1"/>
</dbReference>
<dbReference type="PANTHER" id="PTHR30273:SF2">
    <property type="entry name" value="PROTEIN FECR"/>
    <property type="match status" value="1"/>
</dbReference>
<accession>A0ABX0UEJ1</accession>
<dbReference type="InterPro" id="IPR032508">
    <property type="entry name" value="FecR_C"/>
</dbReference>
<keyword evidence="1" id="KW-1133">Transmembrane helix</keyword>
<name>A0ABX0UEJ1_9BACT</name>
<evidence type="ECO:0008006" key="6">
    <source>
        <dbReference type="Google" id="ProtNLM"/>
    </source>
</evidence>
<evidence type="ECO:0000259" key="3">
    <source>
        <dbReference type="Pfam" id="PF16344"/>
    </source>
</evidence>
<feature type="domain" description="Protein FecR C-terminal" evidence="3">
    <location>
        <begin position="259"/>
        <end position="322"/>
    </location>
</feature>
<dbReference type="Proteomes" id="UP001179181">
    <property type="component" value="Unassembled WGS sequence"/>
</dbReference>
<keyword evidence="5" id="KW-1185">Reference proteome</keyword>
<dbReference type="Gene3D" id="3.55.50.30">
    <property type="match status" value="1"/>
</dbReference>
<dbReference type="PANTHER" id="PTHR30273">
    <property type="entry name" value="PERIPLASMIC SIGNAL SENSOR AND SIGMA FACTOR ACTIVATOR FECR-RELATED"/>
    <property type="match status" value="1"/>
</dbReference>
<feature type="domain" description="FecR protein" evidence="2">
    <location>
        <begin position="116"/>
        <end position="205"/>
    </location>
</feature>
<evidence type="ECO:0000259" key="2">
    <source>
        <dbReference type="Pfam" id="PF04773"/>
    </source>
</evidence>